<dbReference type="PANTHER" id="PTHR10695:SF46">
    <property type="entry name" value="BIFUNCTIONAL COENZYME A SYNTHASE-RELATED"/>
    <property type="match status" value="1"/>
</dbReference>
<dbReference type="CDD" id="cd02022">
    <property type="entry name" value="DPCK"/>
    <property type="match status" value="1"/>
</dbReference>
<evidence type="ECO:0000256" key="3">
    <source>
        <dbReference type="HAMAP-Rule" id="MF_00376"/>
    </source>
</evidence>
<comment type="subcellular location">
    <subcellularLocation>
        <location evidence="3">Cytoplasm</location>
    </subcellularLocation>
</comment>
<dbReference type="GO" id="GO:0015937">
    <property type="term" value="P:coenzyme A biosynthetic process"/>
    <property type="evidence" value="ECO:0007669"/>
    <property type="project" value="UniProtKB-UniRule"/>
</dbReference>
<reference evidence="5 6" key="1">
    <citation type="submission" date="2020-08" db="EMBL/GenBank/DDBJ databases">
        <title>Genomic Encyclopedia of Type Strains, Phase IV (KMG-IV): sequencing the most valuable type-strain genomes for metagenomic binning, comparative biology and taxonomic classification.</title>
        <authorList>
            <person name="Goeker M."/>
        </authorList>
    </citation>
    <scope>NUCLEOTIDE SEQUENCE [LARGE SCALE GENOMIC DNA]</scope>
    <source>
        <strain evidence="5 6">DSM 106146</strain>
    </source>
</reference>
<keyword evidence="1 3" id="KW-0547">Nucleotide-binding</keyword>
<dbReference type="HAMAP" id="MF_00376">
    <property type="entry name" value="Dephospho_CoA_kinase"/>
    <property type="match status" value="1"/>
</dbReference>
<sequence length="195" mass="21967">MRTKVIGIIGGAGSGKTVVLKIMEEKFGARVIIADEVARKLSMPGGESYEKIVAFFGRGILMDDGTIDRGKLAAIVFNHRELLDKLNGIVHPDVRAAIEKEIKDCQGVSPLVVLEAALLVECGYRDICDEFWYVHSDEAVRRKRMKETRGYSDEKIDSILRNQLSEKEFLENSDRVLENNSDIENLEKEIEKNLI</sequence>
<keyword evidence="3 5" id="KW-0808">Transferase</keyword>
<name>A0A7W8H8P0_9FIRM</name>
<keyword evidence="2 3" id="KW-0067">ATP-binding</keyword>
<keyword evidence="3" id="KW-0963">Cytoplasm</keyword>
<evidence type="ECO:0000256" key="4">
    <source>
        <dbReference type="NCBIfam" id="TIGR00152"/>
    </source>
</evidence>
<dbReference type="AlphaFoldDB" id="A0A7W8H8P0"/>
<protein>
    <recommendedName>
        <fullName evidence="3 4">Dephospho-CoA kinase</fullName>
        <ecNumber evidence="3 4">2.7.1.24</ecNumber>
    </recommendedName>
    <alternativeName>
        <fullName evidence="3">Dephosphocoenzyme A kinase</fullName>
    </alternativeName>
</protein>
<dbReference type="InterPro" id="IPR027417">
    <property type="entry name" value="P-loop_NTPase"/>
</dbReference>
<dbReference type="GO" id="GO:0005737">
    <property type="term" value="C:cytoplasm"/>
    <property type="evidence" value="ECO:0007669"/>
    <property type="project" value="UniProtKB-SubCell"/>
</dbReference>
<comment type="similarity">
    <text evidence="3">Belongs to the CoaE family.</text>
</comment>
<comment type="function">
    <text evidence="3">Catalyzes the phosphorylation of the 3'-hydroxyl group of dephosphocoenzyme A to form coenzyme A.</text>
</comment>
<dbReference type="Pfam" id="PF01121">
    <property type="entry name" value="CoaE"/>
    <property type="match status" value="1"/>
</dbReference>
<dbReference type="Proteomes" id="UP000543642">
    <property type="component" value="Unassembled WGS sequence"/>
</dbReference>
<dbReference type="GO" id="GO:0005524">
    <property type="term" value="F:ATP binding"/>
    <property type="evidence" value="ECO:0007669"/>
    <property type="project" value="UniProtKB-UniRule"/>
</dbReference>
<dbReference type="Gene3D" id="3.40.50.300">
    <property type="entry name" value="P-loop containing nucleotide triphosphate hydrolases"/>
    <property type="match status" value="1"/>
</dbReference>
<dbReference type="InterPro" id="IPR001977">
    <property type="entry name" value="Depp_CoAkinase"/>
</dbReference>
<organism evidence="5 6">
    <name type="scientific">Catenibacillus scindens</name>
    <dbReference type="NCBI Taxonomy" id="673271"/>
    <lineage>
        <taxon>Bacteria</taxon>
        <taxon>Bacillati</taxon>
        <taxon>Bacillota</taxon>
        <taxon>Clostridia</taxon>
        <taxon>Lachnospirales</taxon>
        <taxon>Lachnospiraceae</taxon>
        <taxon>Catenibacillus</taxon>
    </lineage>
</organism>
<dbReference type="RefSeq" id="WP_183771923.1">
    <property type="nucleotide sequence ID" value="NZ_CAWVEG010000077.1"/>
</dbReference>
<dbReference type="NCBIfam" id="TIGR00152">
    <property type="entry name" value="dephospho-CoA kinase"/>
    <property type="match status" value="1"/>
</dbReference>
<feature type="binding site" evidence="3">
    <location>
        <begin position="13"/>
        <end position="18"/>
    </location>
    <ligand>
        <name>ATP</name>
        <dbReference type="ChEBI" id="CHEBI:30616"/>
    </ligand>
</feature>
<dbReference type="EMBL" id="JACHFW010000002">
    <property type="protein sequence ID" value="MBB5263807.1"/>
    <property type="molecule type" value="Genomic_DNA"/>
</dbReference>
<keyword evidence="3 5" id="KW-0418">Kinase</keyword>
<comment type="caution">
    <text evidence="5">The sequence shown here is derived from an EMBL/GenBank/DDBJ whole genome shotgun (WGS) entry which is preliminary data.</text>
</comment>
<gene>
    <name evidence="3" type="primary">coaE</name>
    <name evidence="5" type="ORF">HNP82_000905</name>
</gene>
<comment type="catalytic activity">
    <reaction evidence="3">
        <text>3'-dephospho-CoA + ATP = ADP + CoA + H(+)</text>
        <dbReference type="Rhea" id="RHEA:18245"/>
        <dbReference type="ChEBI" id="CHEBI:15378"/>
        <dbReference type="ChEBI" id="CHEBI:30616"/>
        <dbReference type="ChEBI" id="CHEBI:57287"/>
        <dbReference type="ChEBI" id="CHEBI:57328"/>
        <dbReference type="ChEBI" id="CHEBI:456216"/>
        <dbReference type="EC" id="2.7.1.24"/>
    </reaction>
</comment>
<proteinExistence type="inferred from homology"/>
<keyword evidence="6" id="KW-1185">Reference proteome</keyword>
<dbReference type="SUPFAM" id="SSF52540">
    <property type="entry name" value="P-loop containing nucleoside triphosphate hydrolases"/>
    <property type="match status" value="1"/>
</dbReference>
<dbReference type="EC" id="2.7.1.24" evidence="3 4"/>
<dbReference type="PANTHER" id="PTHR10695">
    <property type="entry name" value="DEPHOSPHO-COA KINASE-RELATED"/>
    <property type="match status" value="1"/>
</dbReference>
<keyword evidence="3" id="KW-0173">Coenzyme A biosynthesis</keyword>
<dbReference type="UniPathway" id="UPA00241">
    <property type="reaction ID" value="UER00356"/>
</dbReference>
<evidence type="ECO:0000256" key="1">
    <source>
        <dbReference type="ARBA" id="ARBA00022741"/>
    </source>
</evidence>
<evidence type="ECO:0000313" key="5">
    <source>
        <dbReference type="EMBL" id="MBB5263807.1"/>
    </source>
</evidence>
<comment type="pathway">
    <text evidence="3">Cofactor biosynthesis; coenzyme A biosynthesis; CoA from (R)-pantothenate: step 5/5.</text>
</comment>
<accession>A0A7W8H8P0</accession>
<evidence type="ECO:0000256" key="2">
    <source>
        <dbReference type="ARBA" id="ARBA00022840"/>
    </source>
</evidence>
<evidence type="ECO:0000313" key="6">
    <source>
        <dbReference type="Proteomes" id="UP000543642"/>
    </source>
</evidence>
<dbReference type="PROSITE" id="PS51219">
    <property type="entry name" value="DPCK"/>
    <property type="match status" value="1"/>
</dbReference>
<dbReference type="GO" id="GO:0004140">
    <property type="term" value="F:dephospho-CoA kinase activity"/>
    <property type="evidence" value="ECO:0007669"/>
    <property type="project" value="UniProtKB-UniRule"/>
</dbReference>